<evidence type="ECO:0000313" key="5">
    <source>
        <dbReference type="EMBL" id="MBB6217551.1"/>
    </source>
</evidence>
<name>A0A841KVT5_9FIRM</name>
<dbReference type="InterPro" id="IPR027417">
    <property type="entry name" value="P-loop_NTPase"/>
</dbReference>
<evidence type="ECO:0000256" key="1">
    <source>
        <dbReference type="ARBA" id="ARBA00022741"/>
    </source>
</evidence>
<dbReference type="Pfam" id="PF03704">
    <property type="entry name" value="BTAD"/>
    <property type="match status" value="1"/>
</dbReference>
<feature type="domain" description="Bacterial transcriptional activator" evidence="4">
    <location>
        <begin position="97"/>
        <end position="230"/>
    </location>
</feature>
<dbReference type="InterPro" id="IPR036388">
    <property type="entry name" value="WH-like_DNA-bd_sf"/>
</dbReference>
<evidence type="ECO:0000259" key="4">
    <source>
        <dbReference type="SMART" id="SM01043"/>
    </source>
</evidence>
<reference evidence="5 6" key="1">
    <citation type="submission" date="2020-08" db="EMBL/GenBank/DDBJ databases">
        <title>Genomic Encyclopedia of Type Strains, Phase IV (KMG-IV): sequencing the most valuable type-strain genomes for metagenomic binning, comparative biology and taxonomic classification.</title>
        <authorList>
            <person name="Goeker M."/>
        </authorList>
    </citation>
    <scope>NUCLEOTIDE SEQUENCE [LARGE SCALE GENOMIC DNA]</scope>
    <source>
        <strain evidence="5 6">DSM 103526</strain>
    </source>
</reference>
<dbReference type="PROSITE" id="PS50005">
    <property type="entry name" value="TPR"/>
    <property type="match status" value="1"/>
</dbReference>
<dbReference type="Gene3D" id="3.40.50.300">
    <property type="entry name" value="P-loop containing nucleotide triphosphate hydrolases"/>
    <property type="match status" value="1"/>
</dbReference>
<accession>A0A841KVT5</accession>
<comment type="caution">
    <text evidence="5">The sequence shown here is derived from an EMBL/GenBank/DDBJ whole genome shotgun (WGS) entry which is preliminary data.</text>
</comment>
<dbReference type="GO" id="GO:0004016">
    <property type="term" value="F:adenylate cyclase activity"/>
    <property type="evidence" value="ECO:0007669"/>
    <property type="project" value="TreeGrafter"/>
</dbReference>
<dbReference type="Gene3D" id="1.25.40.10">
    <property type="entry name" value="Tetratricopeptide repeat domain"/>
    <property type="match status" value="2"/>
</dbReference>
<dbReference type="InterPro" id="IPR005158">
    <property type="entry name" value="BTAD"/>
</dbReference>
<dbReference type="InterPro" id="IPR041664">
    <property type="entry name" value="AAA_16"/>
</dbReference>
<keyword evidence="5" id="KW-0238">DNA-binding</keyword>
<dbReference type="SMART" id="SM01043">
    <property type="entry name" value="BTAD"/>
    <property type="match status" value="1"/>
</dbReference>
<dbReference type="SUPFAM" id="SSF52540">
    <property type="entry name" value="P-loop containing nucleoside triphosphate hydrolases"/>
    <property type="match status" value="1"/>
</dbReference>
<dbReference type="Gene3D" id="1.10.10.10">
    <property type="entry name" value="Winged helix-like DNA-binding domain superfamily/Winged helix DNA-binding domain"/>
    <property type="match status" value="1"/>
</dbReference>
<dbReference type="Pfam" id="PF13191">
    <property type="entry name" value="AAA_16"/>
    <property type="match status" value="1"/>
</dbReference>
<protein>
    <submittedName>
        <fullName evidence="5">DNA-binding SARP family transcriptional activator</fullName>
    </submittedName>
</protein>
<dbReference type="RefSeq" id="WP_184312049.1">
    <property type="nucleotide sequence ID" value="NZ_JACHEN010000025.1"/>
</dbReference>
<sequence>MVNIQGKLFGTPMVLKNQEQVMFPYRKAEALFYYLLVRKQATRENLVHLFWADVDEDVAKKNLRNAVYIIKKVFEEDVLISPQRALVMLNPDIQFETDIDVFMRESDEQGIKAYTGAFLEGILVKDAENFEDWMFGLREQLKDTYIGKLYREIQRCLKEKKLTSVEAYCKALIKEDEFDERAYRILMHVYRKMGKYEKSIENYERLSSLLNRELAVAPDLKTIELYEDIMGERAQKQESEKYQEEDFFYGRRNELNWLQDYYYRFIKEKKGKCILLSGDAGIGKSKLLERFLQCIDRQKLCVLSTQCYQAEENYLLKPWYEIFIQLSKWLEREHIEIPIFLRKSVACVFPGFVGHAEIEEVNVMEEIDYLKYQVAEKAIIEIFKMVSDRREVMLVFEDLHWIDDMSLSLLKNIMIMSQGKAMMVIGTSRKGHDDKLERFFIELSMRNMLGKLEIQAFSREESYEFACQYMQDGTFSYDVGEHLYQETEGNTFFLIEYLNILRENGDTKSFSPKMQDILKSRFLNVSQEGKKVLAIASMFFDKVSFELLKDICDKQELELLDLIDELQDKYLLKEIKDGERIEFVFSHQKLREFIYEQLSHSKRRVLHHRIAMVLELQLKNNKRDLLLYSKLIYHFERAGNKRATVKYVIKNIYEYLHMHHEIFPVLQSEDEVEKSYMHLSEEQAARDLEKISHLIAEAKLDEGDVQELIEYEIIYLHMMGRNLIRRGDYDQGLMIIEQMIEKAKALGSISYALEGYRQIIYYCINTYKTSVMAENIEKALQIAQQYRLAEEIGILLRLKGLLKVMEGKFSEGEALLKDALAIFERLGNEKRYILNIAAIYNYLGEGKRYGRAFRDAIGYYEKAIHICEERKILRGCAIFHTNAGQAALDMGDDEKAKFYLKNALAIFEELDSLWGRSTARGYLALLFMKEGKYQEALDILRKAEMDAEKLKSPYEQGLILRVKAEIRKQMDLDQDAMKIFQNYLSKSVEVYAHEGMTLLRSIGGCYELDILDGLRKEAI</sequence>
<keyword evidence="1" id="KW-0547">Nucleotide-binding</keyword>
<dbReference type="GO" id="GO:0005524">
    <property type="term" value="F:ATP binding"/>
    <property type="evidence" value="ECO:0007669"/>
    <property type="project" value="UniProtKB-KW"/>
</dbReference>
<keyword evidence="6" id="KW-1185">Reference proteome</keyword>
<dbReference type="AlphaFoldDB" id="A0A841KVT5"/>
<organism evidence="5 6">
    <name type="scientific">Anaerosolibacter carboniphilus</name>
    <dbReference type="NCBI Taxonomy" id="1417629"/>
    <lineage>
        <taxon>Bacteria</taxon>
        <taxon>Bacillati</taxon>
        <taxon>Bacillota</taxon>
        <taxon>Clostridia</taxon>
        <taxon>Peptostreptococcales</taxon>
        <taxon>Thermotaleaceae</taxon>
        <taxon>Anaerosolibacter</taxon>
    </lineage>
</organism>
<keyword evidence="2" id="KW-0067">ATP-binding</keyword>
<feature type="repeat" description="TPR" evidence="3">
    <location>
        <begin position="180"/>
        <end position="213"/>
    </location>
</feature>
<dbReference type="GO" id="GO:0005737">
    <property type="term" value="C:cytoplasm"/>
    <property type="evidence" value="ECO:0007669"/>
    <property type="project" value="TreeGrafter"/>
</dbReference>
<dbReference type="EMBL" id="JACHEN010000025">
    <property type="protein sequence ID" value="MBB6217551.1"/>
    <property type="molecule type" value="Genomic_DNA"/>
</dbReference>
<proteinExistence type="predicted"/>
<dbReference type="GO" id="GO:0003677">
    <property type="term" value="F:DNA binding"/>
    <property type="evidence" value="ECO:0007669"/>
    <property type="project" value="UniProtKB-KW"/>
</dbReference>
<evidence type="ECO:0000256" key="2">
    <source>
        <dbReference type="ARBA" id="ARBA00022840"/>
    </source>
</evidence>
<dbReference type="PANTHER" id="PTHR16305:SF28">
    <property type="entry name" value="GUANYLATE CYCLASE DOMAIN-CONTAINING PROTEIN"/>
    <property type="match status" value="1"/>
</dbReference>
<evidence type="ECO:0000313" key="6">
    <source>
        <dbReference type="Proteomes" id="UP000579281"/>
    </source>
</evidence>
<dbReference type="PANTHER" id="PTHR16305">
    <property type="entry name" value="TESTICULAR SOLUBLE ADENYLYL CYCLASE"/>
    <property type="match status" value="1"/>
</dbReference>
<dbReference type="Proteomes" id="UP000579281">
    <property type="component" value="Unassembled WGS sequence"/>
</dbReference>
<dbReference type="InterPro" id="IPR011990">
    <property type="entry name" value="TPR-like_helical_dom_sf"/>
</dbReference>
<keyword evidence="3" id="KW-0802">TPR repeat</keyword>
<dbReference type="SMART" id="SM00028">
    <property type="entry name" value="TPR"/>
    <property type="match status" value="5"/>
</dbReference>
<evidence type="ECO:0000256" key="3">
    <source>
        <dbReference type="PROSITE-ProRule" id="PRU00339"/>
    </source>
</evidence>
<dbReference type="InterPro" id="IPR019734">
    <property type="entry name" value="TPR_rpt"/>
</dbReference>
<dbReference type="SUPFAM" id="SSF48452">
    <property type="entry name" value="TPR-like"/>
    <property type="match status" value="3"/>
</dbReference>
<gene>
    <name evidence="5" type="ORF">HNQ80_003674</name>
</gene>